<feature type="chain" id="PRO_5020463198" evidence="2">
    <location>
        <begin position="21"/>
        <end position="169"/>
    </location>
</feature>
<evidence type="ECO:0000313" key="4">
    <source>
        <dbReference type="Proteomes" id="UP000294847"/>
    </source>
</evidence>
<organism evidence="3 4">
    <name type="scientific">Pyricularia oryzae</name>
    <name type="common">Rice blast fungus</name>
    <name type="synonym">Magnaporthe oryzae</name>
    <dbReference type="NCBI Taxonomy" id="318829"/>
    <lineage>
        <taxon>Eukaryota</taxon>
        <taxon>Fungi</taxon>
        <taxon>Dikarya</taxon>
        <taxon>Ascomycota</taxon>
        <taxon>Pezizomycotina</taxon>
        <taxon>Sordariomycetes</taxon>
        <taxon>Sordariomycetidae</taxon>
        <taxon>Magnaporthales</taxon>
        <taxon>Pyriculariaceae</taxon>
        <taxon>Pyricularia</taxon>
    </lineage>
</organism>
<reference evidence="3 4" key="1">
    <citation type="journal article" date="2019" name="Mol. Biol. Evol.">
        <title>Blast fungal genomes show frequent chromosomal changes, gene gains and losses, and effector gene turnover.</title>
        <authorList>
            <person name="Gomez Luciano L.B."/>
            <person name="Jason Tsai I."/>
            <person name="Chuma I."/>
            <person name="Tosa Y."/>
            <person name="Chen Y.H."/>
            <person name="Li J.Y."/>
            <person name="Li M.Y."/>
            <person name="Jade Lu M.Y."/>
            <person name="Nakayashiki H."/>
            <person name="Li W.H."/>
        </authorList>
    </citation>
    <scope>NUCLEOTIDE SEQUENCE [LARGE SCALE GENOMIC DNA]</scope>
    <source>
        <strain evidence="3">MZ5-1-6</strain>
    </source>
</reference>
<dbReference type="Proteomes" id="UP000294847">
    <property type="component" value="Chromosome 1"/>
</dbReference>
<proteinExistence type="predicted"/>
<protein>
    <submittedName>
        <fullName evidence="3">Uncharacterized protein</fullName>
    </submittedName>
</protein>
<gene>
    <name evidence="3" type="ORF">PoMZ_09308</name>
</gene>
<evidence type="ECO:0000256" key="1">
    <source>
        <dbReference type="SAM" id="MobiDB-lite"/>
    </source>
</evidence>
<name>A0A4P7N1C3_PYROR</name>
<evidence type="ECO:0000256" key="2">
    <source>
        <dbReference type="SAM" id="SignalP"/>
    </source>
</evidence>
<feature type="signal peptide" evidence="2">
    <location>
        <begin position="1"/>
        <end position="20"/>
    </location>
</feature>
<keyword evidence="2" id="KW-0732">Signal</keyword>
<sequence>MRFETLAIFTFASLATATFAPNPWDPLDVRPLAKCQANCVRATLPKLGEGKFVILQTPNEYFCASPDLMTWLRDDLFTCGAAVCGRNTERFAKRGMMWLHATCPSIAFNEAELAPPAGAPAAGAPAAGAPAGAPSGSPAGQPGAEPSGAPAAAPAGPEGSEPAEGPEGQ</sequence>
<feature type="region of interest" description="Disordered" evidence="1">
    <location>
        <begin position="117"/>
        <end position="169"/>
    </location>
</feature>
<dbReference type="EMBL" id="CP034204">
    <property type="protein sequence ID" value="QBZ53620.1"/>
    <property type="molecule type" value="Genomic_DNA"/>
</dbReference>
<accession>A0A4P7N1C3</accession>
<dbReference type="AlphaFoldDB" id="A0A4P7N1C3"/>
<evidence type="ECO:0000313" key="3">
    <source>
        <dbReference type="EMBL" id="QBZ53620.1"/>
    </source>
</evidence>